<reference evidence="1" key="1">
    <citation type="journal article" date="2020" name="mSystems">
        <title>Genome- and Community-Level Interaction Insights into Carbon Utilization and Element Cycling Functions of Hydrothermarchaeota in Hydrothermal Sediment.</title>
        <authorList>
            <person name="Zhou Z."/>
            <person name="Liu Y."/>
            <person name="Xu W."/>
            <person name="Pan J."/>
            <person name="Luo Z.H."/>
            <person name="Li M."/>
        </authorList>
    </citation>
    <scope>NUCLEOTIDE SEQUENCE [LARGE SCALE GENOMIC DNA]</scope>
    <source>
        <strain evidence="1">SpSt-1042</strain>
    </source>
</reference>
<gene>
    <name evidence="1" type="ORF">ENL96_01835</name>
</gene>
<organism evidence="1">
    <name type="scientific">candidate division CPR3 bacterium</name>
    <dbReference type="NCBI Taxonomy" id="2268181"/>
    <lineage>
        <taxon>Bacteria</taxon>
        <taxon>Bacteria division CPR3</taxon>
    </lineage>
</organism>
<protein>
    <submittedName>
        <fullName evidence="1">Uncharacterized protein</fullName>
    </submittedName>
</protein>
<dbReference type="EMBL" id="DRVY01000052">
    <property type="protein sequence ID" value="HHR92231.1"/>
    <property type="molecule type" value="Genomic_DNA"/>
</dbReference>
<evidence type="ECO:0000313" key="1">
    <source>
        <dbReference type="EMBL" id="HHR92231.1"/>
    </source>
</evidence>
<sequence>MDNTEYFKKKLLKIINKNLNGFTIDFNLKPIEKKKGFFVGITNNSNKDFNKAINNLLSIKEKMFKNCKNLYIGGWLDNETKTYFLDLSIYLNNKQDSLNIARLFNQKAIFDIKNLNCINA</sequence>
<dbReference type="AlphaFoldDB" id="A0A7C5UT15"/>
<accession>A0A7C5UT15</accession>
<comment type="caution">
    <text evidence="1">The sequence shown here is derived from an EMBL/GenBank/DDBJ whole genome shotgun (WGS) entry which is preliminary data.</text>
</comment>
<proteinExistence type="predicted"/>
<name>A0A7C5UT15_UNCC3</name>